<organism evidence="1 2">
    <name type="scientific">Brassica napus</name>
    <name type="common">Rape</name>
    <dbReference type="NCBI Taxonomy" id="3708"/>
    <lineage>
        <taxon>Eukaryota</taxon>
        <taxon>Viridiplantae</taxon>
        <taxon>Streptophyta</taxon>
        <taxon>Embryophyta</taxon>
        <taxon>Tracheophyta</taxon>
        <taxon>Spermatophyta</taxon>
        <taxon>Magnoliopsida</taxon>
        <taxon>eudicotyledons</taxon>
        <taxon>Gunneridae</taxon>
        <taxon>Pentapetalae</taxon>
        <taxon>rosids</taxon>
        <taxon>malvids</taxon>
        <taxon>Brassicales</taxon>
        <taxon>Brassicaceae</taxon>
        <taxon>Brassiceae</taxon>
        <taxon>Brassica</taxon>
    </lineage>
</organism>
<accession>A0ABQ8BV85</accession>
<name>A0ABQ8BV85_BRANA</name>
<evidence type="ECO:0000313" key="1">
    <source>
        <dbReference type="EMBL" id="KAH0908704.1"/>
    </source>
</evidence>
<reference evidence="1 2" key="1">
    <citation type="submission" date="2021-05" db="EMBL/GenBank/DDBJ databases">
        <title>Genome Assembly of Synthetic Allotetraploid Brassica napus Reveals Homoeologous Exchanges between Subgenomes.</title>
        <authorList>
            <person name="Davis J.T."/>
        </authorList>
    </citation>
    <scope>NUCLEOTIDE SEQUENCE [LARGE SCALE GENOMIC DNA]</scope>
    <source>
        <strain evidence="2">cv. Da-Ae</strain>
        <tissue evidence="1">Seedling</tissue>
    </source>
</reference>
<keyword evidence="2" id="KW-1185">Reference proteome</keyword>
<proteinExistence type="predicted"/>
<evidence type="ECO:0000313" key="2">
    <source>
        <dbReference type="Proteomes" id="UP000824890"/>
    </source>
</evidence>
<gene>
    <name evidence="1" type="ORF">HID58_032025</name>
</gene>
<sequence length="92" mass="10975">MSKVWQTTSPLNLKEKHLIFADPNRVNNMELELVGWVTSFRYLRHSVNDSYDEILGEHVCKINFKLMDERYELECEASKKIARDLDMKSRRL</sequence>
<dbReference type="Proteomes" id="UP000824890">
    <property type="component" value="Unassembled WGS sequence"/>
</dbReference>
<protein>
    <submittedName>
        <fullName evidence="1">Uncharacterized protein</fullName>
    </submittedName>
</protein>
<comment type="caution">
    <text evidence="1">The sequence shown here is derived from an EMBL/GenBank/DDBJ whole genome shotgun (WGS) entry which is preliminary data.</text>
</comment>
<dbReference type="EMBL" id="JAGKQM010000009">
    <property type="protein sequence ID" value="KAH0908704.1"/>
    <property type="molecule type" value="Genomic_DNA"/>
</dbReference>